<dbReference type="SUPFAM" id="SSF52540">
    <property type="entry name" value="P-loop containing nucleoside triphosphate hydrolases"/>
    <property type="match status" value="1"/>
</dbReference>
<keyword evidence="1" id="KW-0547">Nucleotide-binding</keyword>
<dbReference type="Pfam" id="PF13671">
    <property type="entry name" value="AAA_33"/>
    <property type="match status" value="1"/>
</dbReference>
<keyword evidence="2" id="KW-1185">Reference proteome</keyword>
<dbReference type="GO" id="GO:0005524">
    <property type="term" value="F:ATP binding"/>
    <property type="evidence" value="ECO:0007669"/>
    <property type="project" value="UniProtKB-KW"/>
</dbReference>
<dbReference type="InterPro" id="IPR027417">
    <property type="entry name" value="P-loop_NTPase"/>
</dbReference>
<comment type="caution">
    <text evidence="1">The sequence shown here is derived from an EMBL/GenBank/DDBJ whole genome shotgun (WGS) entry which is preliminary data.</text>
</comment>
<dbReference type="Gene3D" id="3.40.50.300">
    <property type="entry name" value="P-loop containing nucleotide triphosphate hydrolases"/>
    <property type="match status" value="1"/>
</dbReference>
<evidence type="ECO:0000313" key="1">
    <source>
        <dbReference type="EMBL" id="MCF4122192.1"/>
    </source>
</evidence>
<name>A0AA41UA22_9MICO</name>
<dbReference type="Proteomes" id="UP001165405">
    <property type="component" value="Unassembled WGS sequence"/>
</dbReference>
<dbReference type="EMBL" id="JAKGSG010000040">
    <property type="protein sequence ID" value="MCF4122192.1"/>
    <property type="molecule type" value="Genomic_DNA"/>
</dbReference>
<gene>
    <name evidence="1" type="ORF">L1785_14525</name>
</gene>
<protein>
    <submittedName>
        <fullName evidence="1">ATP-binding protein</fullName>
    </submittedName>
</protein>
<proteinExistence type="predicted"/>
<accession>A0AA41UA22</accession>
<evidence type="ECO:0000313" key="2">
    <source>
        <dbReference type="Proteomes" id="UP001165405"/>
    </source>
</evidence>
<dbReference type="AlphaFoldDB" id="A0AA41UA22"/>
<keyword evidence="1" id="KW-0067">ATP-binding</keyword>
<organism evidence="1 2">
    <name type="scientific">Antribacter soli</name>
    <dbReference type="NCBI Taxonomy" id="2910976"/>
    <lineage>
        <taxon>Bacteria</taxon>
        <taxon>Bacillati</taxon>
        <taxon>Actinomycetota</taxon>
        <taxon>Actinomycetes</taxon>
        <taxon>Micrococcales</taxon>
        <taxon>Promicromonosporaceae</taxon>
        <taxon>Antribacter</taxon>
    </lineage>
</organism>
<sequence>MRSGVVRPAARTGRPPHAFLVGGYAGSGKSEFGRVLSRLTGAPIIDKDTITRPVVETALEVMGLPPHDRDSEVYLERVRPREYEALIDATLENAEVGVGPIVTAPFVREFGDKAWIERVTTQLRTRGVGVTLVWVDCDVETMHTYLRRRGAARDSIKLGDWDGYLSKINVDFRPKAEHLVINNSASSEPLQAQAMRLLANVVEHA</sequence>
<reference evidence="1" key="1">
    <citation type="submission" date="2022-01" db="EMBL/GenBank/DDBJ databases">
        <title>Antribacter sp. nov., isolated from Guizhou of China.</title>
        <authorList>
            <person name="Chengliang C."/>
            <person name="Ya Z."/>
        </authorList>
    </citation>
    <scope>NUCLEOTIDE SEQUENCE</scope>
    <source>
        <strain evidence="1">KLBMP 9083</strain>
    </source>
</reference>